<dbReference type="SUPFAM" id="SSF56300">
    <property type="entry name" value="Metallo-dependent phosphatases"/>
    <property type="match status" value="1"/>
</dbReference>
<feature type="non-terminal residue" evidence="2">
    <location>
        <position position="177"/>
    </location>
</feature>
<organism evidence="2">
    <name type="scientific">marine sediment metagenome</name>
    <dbReference type="NCBI Taxonomy" id="412755"/>
    <lineage>
        <taxon>unclassified sequences</taxon>
        <taxon>metagenomes</taxon>
        <taxon>ecological metagenomes</taxon>
    </lineage>
</organism>
<dbReference type="GO" id="GO:0016787">
    <property type="term" value="F:hydrolase activity"/>
    <property type="evidence" value="ECO:0007669"/>
    <property type="project" value="InterPro"/>
</dbReference>
<sequence>MKILASGDIHGDISVARKLAEKAEKENVDLVVLCGDITFAERSTENLIGPFVAKGKKVVLIPGNHETIATADFLAEQYGAINLHGYSIKAGDVGLFGAGGANIGLFQLSEDEIYDLLKKSHEKVKDLKTRIMVTHVHPSDTKIEKFTQFFPGSTGIRKAVEAFKPDILLCSHVHEAE</sequence>
<proteinExistence type="predicted"/>
<evidence type="ECO:0000259" key="1">
    <source>
        <dbReference type="Pfam" id="PF00149"/>
    </source>
</evidence>
<dbReference type="InterPro" id="IPR004843">
    <property type="entry name" value="Calcineurin-like_PHP"/>
</dbReference>
<dbReference type="Gene3D" id="3.60.21.10">
    <property type="match status" value="1"/>
</dbReference>
<comment type="caution">
    <text evidence="2">The sequence shown here is derived from an EMBL/GenBank/DDBJ whole genome shotgun (WGS) entry which is preliminary data.</text>
</comment>
<reference evidence="2" key="1">
    <citation type="journal article" date="2014" name="Front. Microbiol.">
        <title>High frequency of phylogenetically diverse reductive dehalogenase-homologous genes in deep subseafloor sedimentary metagenomes.</title>
        <authorList>
            <person name="Kawai M."/>
            <person name="Futagami T."/>
            <person name="Toyoda A."/>
            <person name="Takaki Y."/>
            <person name="Nishi S."/>
            <person name="Hori S."/>
            <person name="Arai W."/>
            <person name="Tsubouchi T."/>
            <person name="Morono Y."/>
            <person name="Uchiyama I."/>
            <person name="Ito T."/>
            <person name="Fujiyama A."/>
            <person name="Inagaki F."/>
            <person name="Takami H."/>
        </authorList>
    </citation>
    <scope>NUCLEOTIDE SEQUENCE</scope>
    <source>
        <strain evidence="2">Expedition CK06-06</strain>
    </source>
</reference>
<dbReference type="InterPro" id="IPR029052">
    <property type="entry name" value="Metallo-depent_PP-like"/>
</dbReference>
<dbReference type="EMBL" id="BARS01003988">
    <property type="protein sequence ID" value="GAF71261.1"/>
    <property type="molecule type" value="Genomic_DNA"/>
</dbReference>
<dbReference type="AlphaFoldDB" id="X0S7R1"/>
<accession>X0S7R1</accession>
<evidence type="ECO:0000313" key="2">
    <source>
        <dbReference type="EMBL" id="GAF71261.1"/>
    </source>
</evidence>
<protein>
    <recommendedName>
        <fullName evidence="1">Calcineurin-like phosphoesterase domain-containing protein</fullName>
    </recommendedName>
</protein>
<name>X0S7R1_9ZZZZ</name>
<dbReference type="Pfam" id="PF00149">
    <property type="entry name" value="Metallophos"/>
    <property type="match status" value="1"/>
</dbReference>
<feature type="domain" description="Calcineurin-like phosphoesterase" evidence="1">
    <location>
        <begin position="1"/>
        <end position="175"/>
    </location>
</feature>
<gene>
    <name evidence="2" type="ORF">S01H1_07764</name>
</gene>